<evidence type="ECO:0000256" key="4">
    <source>
        <dbReference type="ARBA" id="ARBA00022553"/>
    </source>
</evidence>
<dbReference type="InterPro" id="IPR000270">
    <property type="entry name" value="PB1_dom"/>
</dbReference>
<feature type="region of interest" description="Disordered" evidence="11">
    <location>
        <begin position="458"/>
        <end position="561"/>
    </location>
</feature>
<dbReference type="InterPro" id="IPR011009">
    <property type="entry name" value="Kinase-like_dom_sf"/>
</dbReference>
<feature type="domain" description="Protein kinase" evidence="12">
    <location>
        <begin position="736"/>
        <end position="1007"/>
    </location>
</feature>
<evidence type="ECO:0000256" key="5">
    <source>
        <dbReference type="ARBA" id="ARBA00022679"/>
    </source>
</evidence>
<feature type="region of interest" description="Disordered" evidence="11">
    <location>
        <begin position="1"/>
        <end position="40"/>
    </location>
</feature>
<dbReference type="InterPro" id="IPR008271">
    <property type="entry name" value="Ser/Thr_kinase_AS"/>
</dbReference>
<evidence type="ECO:0000256" key="1">
    <source>
        <dbReference type="ARBA" id="ARBA00004496"/>
    </source>
</evidence>
<evidence type="ECO:0000256" key="10">
    <source>
        <dbReference type="PROSITE-ProRule" id="PRU10141"/>
    </source>
</evidence>
<dbReference type="GO" id="GO:0004674">
    <property type="term" value="F:protein serine/threonine kinase activity"/>
    <property type="evidence" value="ECO:0007669"/>
    <property type="project" value="UniProtKB-KW"/>
</dbReference>
<dbReference type="CDD" id="cd06410">
    <property type="entry name" value="PB1_UP2"/>
    <property type="match status" value="1"/>
</dbReference>
<evidence type="ECO:0000256" key="7">
    <source>
        <dbReference type="ARBA" id="ARBA00022777"/>
    </source>
</evidence>
<protein>
    <submittedName>
        <fullName evidence="13">Phox/Bem1p</fullName>
    </submittedName>
</protein>
<keyword evidence="14" id="KW-1185">Reference proteome</keyword>
<dbReference type="PANTHER" id="PTHR23257:SF957">
    <property type="entry name" value="F3O9.7 PROTEIN-RELATED"/>
    <property type="match status" value="1"/>
</dbReference>
<evidence type="ECO:0000313" key="13">
    <source>
        <dbReference type="EMBL" id="PWA99787.1"/>
    </source>
</evidence>
<feature type="compositionally biased region" description="Polar residues" evidence="11">
    <location>
        <begin position="509"/>
        <end position="549"/>
    </location>
</feature>
<evidence type="ECO:0000256" key="8">
    <source>
        <dbReference type="ARBA" id="ARBA00022840"/>
    </source>
</evidence>
<keyword evidence="8 10" id="KW-0067">ATP-binding</keyword>
<dbReference type="Gene3D" id="1.10.510.10">
    <property type="entry name" value="Transferase(Phosphotransferase) domain 1"/>
    <property type="match status" value="1"/>
</dbReference>
<evidence type="ECO:0000256" key="2">
    <source>
        <dbReference type="ARBA" id="ARBA00022490"/>
    </source>
</evidence>
<feature type="compositionally biased region" description="Basic and acidic residues" evidence="11">
    <location>
        <begin position="345"/>
        <end position="372"/>
    </location>
</feature>
<dbReference type="PROSITE" id="PS00107">
    <property type="entry name" value="PROTEIN_KINASE_ATP"/>
    <property type="match status" value="1"/>
</dbReference>
<dbReference type="InterPro" id="IPR017441">
    <property type="entry name" value="Protein_kinase_ATP_BS"/>
</dbReference>
<name>A0A2U1QPA8_ARTAN</name>
<feature type="region of interest" description="Disordered" evidence="11">
    <location>
        <begin position="423"/>
        <end position="445"/>
    </location>
</feature>
<dbReference type="SUPFAM" id="SSF56112">
    <property type="entry name" value="Protein kinase-like (PK-like)"/>
    <property type="match status" value="1"/>
</dbReference>
<dbReference type="CDD" id="cd13999">
    <property type="entry name" value="STKc_MAP3K-like"/>
    <property type="match status" value="1"/>
</dbReference>
<keyword evidence="6 10" id="KW-0547">Nucleotide-binding</keyword>
<reference evidence="13 14" key="1">
    <citation type="journal article" date="2018" name="Mol. Plant">
        <title>The genome of Artemisia annua provides insight into the evolution of Asteraceae family and artemisinin biosynthesis.</title>
        <authorList>
            <person name="Shen Q."/>
            <person name="Zhang L."/>
            <person name="Liao Z."/>
            <person name="Wang S."/>
            <person name="Yan T."/>
            <person name="Shi P."/>
            <person name="Liu M."/>
            <person name="Fu X."/>
            <person name="Pan Q."/>
            <person name="Wang Y."/>
            <person name="Lv Z."/>
            <person name="Lu X."/>
            <person name="Zhang F."/>
            <person name="Jiang W."/>
            <person name="Ma Y."/>
            <person name="Chen M."/>
            <person name="Hao X."/>
            <person name="Li L."/>
            <person name="Tang Y."/>
            <person name="Lv G."/>
            <person name="Zhou Y."/>
            <person name="Sun X."/>
            <person name="Brodelius P.E."/>
            <person name="Rose J.K.C."/>
            <person name="Tang K."/>
        </authorList>
    </citation>
    <scope>NUCLEOTIDE SEQUENCE [LARGE SCALE GENOMIC DNA]</scope>
    <source>
        <strain evidence="14">cv. Huhao1</strain>
        <tissue evidence="13">Leaf</tissue>
    </source>
</reference>
<dbReference type="OrthoDB" id="4062651at2759"/>
<dbReference type="GO" id="GO:0005524">
    <property type="term" value="F:ATP binding"/>
    <property type="evidence" value="ECO:0007669"/>
    <property type="project" value="UniProtKB-UniRule"/>
</dbReference>
<gene>
    <name evidence="13" type="ORF">CTI12_AA003420</name>
</gene>
<dbReference type="PRINTS" id="PR00109">
    <property type="entry name" value="TYRKINASE"/>
</dbReference>
<comment type="subcellular location">
    <subcellularLocation>
        <location evidence="1">Cytoplasm</location>
    </subcellularLocation>
</comment>
<feature type="compositionally biased region" description="Basic and acidic residues" evidence="11">
    <location>
        <begin position="382"/>
        <end position="402"/>
    </location>
</feature>
<keyword evidence="7" id="KW-0418">Kinase</keyword>
<dbReference type="SMART" id="SM00220">
    <property type="entry name" value="S_TKc"/>
    <property type="match status" value="1"/>
</dbReference>
<dbReference type="InterPro" id="IPR000719">
    <property type="entry name" value="Prot_kinase_dom"/>
</dbReference>
<dbReference type="EMBL" id="PKPP01000006">
    <property type="protein sequence ID" value="PWA99787.1"/>
    <property type="molecule type" value="Genomic_DNA"/>
</dbReference>
<dbReference type="STRING" id="35608.A0A2U1QPA8"/>
<dbReference type="InterPro" id="IPR050167">
    <property type="entry name" value="Ser_Thr_protein_kinase"/>
</dbReference>
<sequence length="1017" mass="112585">MEASKAHKHHVQYNHNESAASSSQGYSNTNSEMKPPGLNFSIQTGEEFAFEFMRDRVNPRSMPLSAPPLNPTPYMELKDINRNGSERGRNGVLFGSVSSVPSTNTTRDYSSLMIKILCSFGGKILPRPSDGKLRYVGGDTRIIRIRRDISWQELWQKAVALYNETCSIKYQLPGEDLDALVSVSCDEDLQNMMEECNLLGADADPSKKLRMFLFSLTDLDDTHFGLVNSGGNSDVQFLVAVNGLDIGSRRESSLHGIGTSSGTNLNGQNADDMNISNNGPPLSDISSSVPVSMLPNSSSAYENHNQMHHGPVPRSSSDNPSAVQPNYDGLVGQQQSKKPVPKGDTSGKQEVEHGLRNETAETKMTEERHQDLENVSCPVDGASKDKTRDSNDNDSYASKEDLPYGVQESDLIDLSYLETPVPPPRIYHSERIPRGQTELNRLTKSDDSLGSQFILTHSRSDLGPQDFISEDRPSQHELPPISAKKPSRTNPRNHNEGNNKKSGHEKNNAAVNDNNTQFNKPADSKSQFNLGQRVASDSTANNAQSSAPNDSPAEQGDIIIDVNDRFPRDFLSDIFSRAMMSEDMPGLDVLPQDGAGMSLNIANHEPQHWSYFQKLARDDFPNKDASHIDQNQLAFSSGFPDVEDTSVRSQLDSANAFVNDEAKDAAPVVGSGSVSLKSRYDPSQVKISESMQFVDMVENLRMPDSEIEAELGNVGMLPSLEDLDISSLQIIRNEDLEELRELGSGTFGTVYHGKWRGTDVAIKRIKKSCFAGRSSEQERLTIEFWREADILSKLHHPNVVAFYGVVQDGPGATLATVTEFMVDGSLRHVLQRKDRHLDHRRKLVIAMDAAFGMEYLHSKNIVHFDLKCDNLLVNMKDPSRPICKVGDFGLSKIKRNTLVSGGVRGTLPWMAPELLNGSSSKVSEKVDVFSFGIVLWEILTGEEPYANMHYGAIIGGIVSNTLRPPIPKECDGEWRRLMELCWSPNPMLRPSFTEITNKLRVMSHTKTHGHKARGDLS</sequence>
<dbReference type="GO" id="GO:0010928">
    <property type="term" value="P:regulation of auxin mediated signaling pathway"/>
    <property type="evidence" value="ECO:0007669"/>
    <property type="project" value="UniProtKB-ARBA"/>
</dbReference>
<evidence type="ECO:0000259" key="12">
    <source>
        <dbReference type="PROSITE" id="PS50011"/>
    </source>
</evidence>
<feature type="compositionally biased region" description="Polar residues" evidence="11">
    <location>
        <begin position="258"/>
        <end position="304"/>
    </location>
</feature>
<dbReference type="PROSITE" id="PS50011">
    <property type="entry name" value="PROTEIN_KINASE_DOM"/>
    <property type="match status" value="1"/>
</dbReference>
<dbReference type="Pfam" id="PF07714">
    <property type="entry name" value="PK_Tyr_Ser-Thr"/>
    <property type="match status" value="1"/>
</dbReference>
<keyword evidence="5" id="KW-0808">Transferase</keyword>
<dbReference type="InterPro" id="IPR001245">
    <property type="entry name" value="Ser-Thr/Tyr_kinase_cat_dom"/>
</dbReference>
<dbReference type="Proteomes" id="UP000245207">
    <property type="component" value="Unassembled WGS sequence"/>
</dbReference>
<dbReference type="Pfam" id="PF00564">
    <property type="entry name" value="PB1"/>
    <property type="match status" value="1"/>
</dbReference>
<dbReference type="PROSITE" id="PS00108">
    <property type="entry name" value="PROTEIN_KINASE_ST"/>
    <property type="match status" value="1"/>
</dbReference>
<feature type="compositionally biased region" description="Basic residues" evidence="11">
    <location>
        <begin position="1"/>
        <end position="12"/>
    </location>
</feature>
<dbReference type="AlphaFoldDB" id="A0A2U1QPA8"/>
<keyword evidence="3" id="KW-0723">Serine/threonine-protein kinase</keyword>
<dbReference type="PANTHER" id="PTHR23257">
    <property type="entry name" value="SERINE-THREONINE PROTEIN KINASE"/>
    <property type="match status" value="1"/>
</dbReference>
<dbReference type="FunFam" id="3.30.200.20:FF:000081">
    <property type="entry name" value="Octicosapeptide/phox/Bem1p domain kinase superfamily protein"/>
    <property type="match status" value="1"/>
</dbReference>
<feature type="compositionally biased region" description="Polar residues" evidence="11">
    <location>
        <begin position="13"/>
        <end position="32"/>
    </location>
</feature>
<dbReference type="Gene3D" id="3.10.20.90">
    <property type="entry name" value="Phosphatidylinositol 3-kinase Catalytic Subunit, Chain A, domain 1"/>
    <property type="match status" value="1"/>
</dbReference>
<dbReference type="Gene3D" id="3.30.200.20">
    <property type="entry name" value="Phosphorylase Kinase, domain 1"/>
    <property type="match status" value="1"/>
</dbReference>
<keyword evidence="4" id="KW-0597">Phosphoprotein</keyword>
<proteinExistence type="predicted"/>
<feature type="region of interest" description="Disordered" evidence="11">
    <location>
        <begin position="255"/>
        <end position="404"/>
    </location>
</feature>
<evidence type="ECO:0000313" key="14">
    <source>
        <dbReference type="Proteomes" id="UP000245207"/>
    </source>
</evidence>
<dbReference type="FunFam" id="3.10.20.90:FF:000058">
    <property type="entry name" value="Octicosapeptide/phox/Bem1p domain kinase superfamily protein"/>
    <property type="match status" value="1"/>
</dbReference>
<organism evidence="13 14">
    <name type="scientific">Artemisia annua</name>
    <name type="common">Sweet wormwood</name>
    <dbReference type="NCBI Taxonomy" id="35608"/>
    <lineage>
        <taxon>Eukaryota</taxon>
        <taxon>Viridiplantae</taxon>
        <taxon>Streptophyta</taxon>
        <taxon>Embryophyta</taxon>
        <taxon>Tracheophyta</taxon>
        <taxon>Spermatophyta</taxon>
        <taxon>Magnoliopsida</taxon>
        <taxon>eudicotyledons</taxon>
        <taxon>Gunneridae</taxon>
        <taxon>Pentapetalae</taxon>
        <taxon>asterids</taxon>
        <taxon>campanulids</taxon>
        <taxon>Asterales</taxon>
        <taxon>Asteraceae</taxon>
        <taxon>Asteroideae</taxon>
        <taxon>Anthemideae</taxon>
        <taxon>Artemisiinae</taxon>
        <taxon>Artemisia</taxon>
    </lineage>
</organism>
<evidence type="ECO:0000256" key="6">
    <source>
        <dbReference type="ARBA" id="ARBA00022741"/>
    </source>
</evidence>
<dbReference type="GO" id="GO:0005737">
    <property type="term" value="C:cytoplasm"/>
    <property type="evidence" value="ECO:0007669"/>
    <property type="project" value="UniProtKB-SubCell"/>
</dbReference>
<dbReference type="SUPFAM" id="SSF54277">
    <property type="entry name" value="CAD &amp; PB1 domains"/>
    <property type="match status" value="1"/>
</dbReference>
<evidence type="ECO:0000256" key="3">
    <source>
        <dbReference type="ARBA" id="ARBA00022527"/>
    </source>
</evidence>
<evidence type="ECO:0000256" key="11">
    <source>
        <dbReference type="SAM" id="MobiDB-lite"/>
    </source>
</evidence>
<keyword evidence="2" id="KW-0963">Cytoplasm</keyword>
<dbReference type="SMART" id="SM00666">
    <property type="entry name" value="PB1"/>
    <property type="match status" value="1"/>
</dbReference>
<evidence type="ECO:0000256" key="9">
    <source>
        <dbReference type="ARBA" id="ARBA00023294"/>
    </source>
</evidence>
<dbReference type="GO" id="GO:0009734">
    <property type="term" value="P:auxin-activated signaling pathway"/>
    <property type="evidence" value="ECO:0007669"/>
    <property type="project" value="UniProtKB-KW"/>
</dbReference>
<keyword evidence="9" id="KW-0927">Auxin signaling pathway</keyword>
<feature type="compositionally biased region" description="Polar residues" evidence="11">
    <location>
        <begin position="314"/>
        <end position="324"/>
    </location>
</feature>
<dbReference type="FunFam" id="1.10.510.10:FF:000142">
    <property type="entry name" value="Octicosapeptide/phox/Bem1p domain kinase superfamily protein"/>
    <property type="match status" value="1"/>
</dbReference>
<feature type="compositionally biased region" description="Basic and acidic residues" evidence="11">
    <location>
        <begin position="493"/>
        <end position="507"/>
    </location>
</feature>
<feature type="binding site" evidence="10">
    <location>
        <position position="767"/>
    </location>
    <ligand>
        <name>ATP</name>
        <dbReference type="ChEBI" id="CHEBI:30616"/>
    </ligand>
</feature>
<accession>A0A2U1QPA8</accession>
<comment type="caution">
    <text evidence="13">The sequence shown here is derived from an EMBL/GenBank/DDBJ whole genome shotgun (WGS) entry which is preliminary data.</text>
</comment>